<gene>
    <name evidence="4" type="ORF">NL394_22800</name>
</gene>
<feature type="domain" description="Transposase IS116/IS110/IS902 C-terminal" evidence="3">
    <location>
        <begin position="175"/>
        <end position="255"/>
    </location>
</feature>
<dbReference type="PANTHER" id="PTHR33055:SF16">
    <property type="entry name" value="TRANSPOSASE FOR INSERTION SEQUENCE ELEMENT IS1547"/>
    <property type="match status" value="1"/>
</dbReference>
<dbReference type="InterPro" id="IPR047650">
    <property type="entry name" value="Transpos_IS110"/>
</dbReference>
<evidence type="ECO:0000313" key="5">
    <source>
        <dbReference type="Proteomes" id="UP001163293"/>
    </source>
</evidence>
<feature type="region of interest" description="Disordered" evidence="1">
    <location>
        <begin position="24"/>
        <end position="49"/>
    </location>
</feature>
<evidence type="ECO:0000256" key="1">
    <source>
        <dbReference type="SAM" id="MobiDB-lite"/>
    </source>
</evidence>
<evidence type="ECO:0000259" key="2">
    <source>
        <dbReference type="Pfam" id="PF01548"/>
    </source>
</evidence>
<evidence type="ECO:0000259" key="3">
    <source>
        <dbReference type="Pfam" id="PF02371"/>
    </source>
</evidence>
<reference evidence="4" key="1">
    <citation type="submission" date="2022-07" db="EMBL/GenBank/DDBJ databases">
        <authorList>
            <person name="Wu T."/>
        </authorList>
    </citation>
    <scope>NUCLEOTIDE SEQUENCE</scope>
    <source>
        <strain evidence="4">SD-1</strain>
        <plasmid evidence="4">unnamed2</plasmid>
    </source>
</reference>
<proteinExistence type="predicted"/>
<dbReference type="PANTHER" id="PTHR33055">
    <property type="entry name" value="TRANSPOSASE FOR INSERTION SEQUENCE ELEMENT IS1111A"/>
    <property type="match status" value="1"/>
</dbReference>
<dbReference type="GO" id="GO:0004803">
    <property type="term" value="F:transposase activity"/>
    <property type="evidence" value="ECO:0007669"/>
    <property type="project" value="InterPro"/>
</dbReference>
<accession>A0AAX3EPH1</accession>
<dbReference type="RefSeq" id="WP_069694880.1">
    <property type="nucleotide sequence ID" value="NZ_CP043010.1"/>
</dbReference>
<organism evidence="4 5">
    <name type="scientific">Paenarthrobacter ureafaciens</name>
    <dbReference type="NCBI Taxonomy" id="37931"/>
    <lineage>
        <taxon>Bacteria</taxon>
        <taxon>Bacillati</taxon>
        <taxon>Actinomycetota</taxon>
        <taxon>Actinomycetes</taxon>
        <taxon>Micrococcales</taxon>
        <taxon>Micrococcaceae</taxon>
        <taxon>Paenarthrobacter</taxon>
    </lineage>
</organism>
<dbReference type="Pfam" id="PF01548">
    <property type="entry name" value="DEDD_Tnp_IS110"/>
    <property type="match status" value="1"/>
</dbReference>
<feature type="domain" description="Transposase IS110-like N-terminal" evidence="2">
    <location>
        <begin position="3"/>
        <end position="101"/>
    </location>
</feature>
<dbReference type="EMBL" id="CP101187">
    <property type="protein sequence ID" value="UYW00048.1"/>
    <property type="molecule type" value="Genomic_DNA"/>
</dbReference>
<dbReference type="Proteomes" id="UP001163293">
    <property type="component" value="Plasmid unnamed2"/>
</dbReference>
<dbReference type="AlphaFoldDB" id="A0AAX3EPH1"/>
<dbReference type="Pfam" id="PF02371">
    <property type="entry name" value="Transposase_20"/>
    <property type="match status" value="1"/>
</dbReference>
<name>A0AAX3EPH1_PAEUR</name>
<geneLocation type="plasmid" evidence="4 5">
    <name>unnamed2</name>
</geneLocation>
<evidence type="ECO:0000313" key="4">
    <source>
        <dbReference type="EMBL" id="UYW00048.1"/>
    </source>
</evidence>
<dbReference type="GO" id="GO:0006313">
    <property type="term" value="P:DNA transposition"/>
    <property type="evidence" value="ECO:0007669"/>
    <property type="project" value="InterPro"/>
</dbReference>
<protein>
    <submittedName>
        <fullName evidence="4">Transposase</fullName>
    </submittedName>
</protein>
<keyword evidence="4" id="KW-0614">Plasmid</keyword>
<dbReference type="InterPro" id="IPR003346">
    <property type="entry name" value="Transposase_20"/>
</dbReference>
<sequence length="305" mass="33564">MAFGVEGTGSYGVGLARFLRRHGTTVREVHRPPRRGERRMSGKSDTVDAEHTARQVLSGMTMAQPKTADGEIEALRLIKIARDTAVKSRTTAMITLKATLVTASDELRAELEHLTDFKLVAACAQLPSNTSLTDPEAAMRHVLGSLARRWFDLHEEVKIHSRHLKKQTRAIAPRLVEAVGIGLDIAAEMLITAGDNSTRIHSEAAFAKMCGACPIPAGSGKTNGRHRLNRGGNRQANAALYRVVIVRMRWHQPTIDYVTRRTAEGLSKREIIRCLKRYLAREIYHLLPPPDSAATRGEIALTSAA</sequence>
<feature type="compositionally biased region" description="Basic and acidic residues" evidence="1">
    <location>
        <begin position="25"/>
        <end position="49"/>
    </location>
</feature>
<keyword evidence="5" id="KW-1185">Reference proteome</keyword>
<dbReference type="InterPro" id="IPR002525">
    <property type="entry name" value="Transp_IS110-like_N"/>
</dbReference>
<dbReference type="GO" id="GO:0003677">
    <property type="term" value="F:DNA binding"/>
    <property type="evidence" value="ECO:0007669"/>
    <property type="project" value="InterPro"/>
</dbReference>